<sequence>AIYSNTLDCGRSRSFYKGAEKHVKMGTGPFFKKQDLTPFFKKICFVLSQYP</sequence>
<accession>X0WZX2</accession>
<gene>
    <name evidence="1" type="ORF">S01H1_74360</name>
</gene>
<dbReference type="EMBL" id="BARS01049748">
    <property type="protein sequence ID" value="GAG36280.1"/>
    <property type="molecule type" value="Genomic_DNA"/>
</dbReference>
<protein>
    <submittedName>
        <fullName evidence="1">Uncharacterized protein</fullName>
    </submittedName>
</protein>
<dbReference type="AlphaFoldDB" id="X0WZX2"/>
<name>X0WZX2_9ZZZZ</name>
<feature type="non-terminal residue" evidence="1">
    <location>
        <position position="1"/>
    </location>
</feature>
<proteinExistence type="predicted"/>
<reference evidence="1" key="1">
    <citation type="journal article" date="2014" name="Front. Microbiol.">
        <title>High frequency of phylogenetically diverse reductive dehalogenase-homologous genes in deep subseafloor sedimentary metagenomes.</title>
        <authorList>
            <person name="Kawai M."/>
            <person name="Futagami T."/>
            <person name="Toyoda A."/>
            <person name="Takaki Y."/>
            <person name="Nishi S."/>
            <person name="Hori S."/>
            <person name="Arai W."/>
            <person name="Tsubouchi T."/>
            <person name="Morono Y."/>
            <person name="Uchiyama I."/>
            <person name="Ito T."/>
            <person name="Fujiyama A."/>
            <person name="Inagaki F."/>
            <person name="Takami H."/>
        </authorList>
    </citation>
    <scope>NUCLEOTIDE SEQUENCE</scope>
    <source>
        <strain evidence="1">Expedition CK06-06</strain>
    </source>
</reference>
<evidence type="ECO:0000313" key="1">
    <source>
        <dbReference type="EMBL" id="GAG36280.1"/>
    </source>
</evidence>
<comment type="caution">
    <text evidence="1">The sequence shown here is derived from an EMBL/GenBank/DDBJ whole genome shotgun (WGS) entry which is preliminary data.</text>
</comment>
<organism evidence="1">
    <name type="scientific">marine sediment metagenome</name>
    <dbReference type="NCBI Taxonomy" id="412755"/>
    <lineage>
        <taxon>unclassified sequences</taxon>
        <taxon>metagenomes</taxon>
        <taxon>ecological metagenomes</taxon>
    </lineage>
</organism>